<sequence length="267" mass="28905">MKLGNLFAVAVLMTPLPFVGMAQPAWAHPTHTVAITGALVVENNPVFGKGSRITRHVFREVNLTHGDPKESFLFVQCAGGESRGELRVTVDLIESDRVTVSALLNFFEGSTCGSTDLEEFQRWNGSIAAGESVKVGLEAYNHEFQSNDGAVANFTVTHNVPERPAKPTDVRARAVRVLCVPRLPCSGKKEVVVKWVDNSVNEIGYSIRDTTTGETVGLPANTTEFTWSGLDPQVKHCFLVRANGDAEVSEWSAPIRAILPGQLSSCA</sequence>
<organism evidence="5 6">
    <name type="scientific">Streptomyces katrae</name>
    <dbReference type="NCBI Taxonomy" id="68223"/>
    <lineage>
        <taxon>Bacteria</taxon>
        <taxon>Bacillati</taxon>
        <taxon>Actinomycetota</taxon>
        <taxon>Actinomycetes</taxon>
        <taxon>Kitasatosporales</taxon>
        <taxon>Streptomycetaceae</taxon>
        <taxon>Streptomyces</taxon>
    </lineage>
</organism>
<keyword evidence="1" id="KW-0326">Glycosidase</keyword>
<dbReference type="PATRIC" id="fig|68223.7.peg.2272"/>
<dbReference type="GO" id="GO:0016798">
    <property type="term" value="F:hydrolase activity, acting on glycosyl bonds"/>
    <property type="evidence" value="ECO:0007669"/>
    <property type="project" value="UniProtKB-KW"/>
</dbReference>
<reference evidence="5 6" key="1">
    <citation type="submission" date="2015-02" db="EMBL/GenBank/DDBJ databases">
        <authorList>
            <person name="Ju K.-S."/>
            <person name="Doroghazi J.R."/>
            <person name="Metcalf W."/>
        </authorList>
    </citation>
    <scope>NUCLEOTIDE SEQUENCE [LARGE SCALE GENOMIC DNA]</scope>
    <source>
        <strain evidence="5 6">NRRL ISP-5550</strain>
    </source>
</reference>
<dbReference type="GO" id="GO:0000272">
    <property type="term" value="P:polysaccharide catabolic process"/>
    <property type="evidence" value="ECO:0007669"/>
    <property type="project" value="UniProtKB-KW"/>
</dbReference>
<evidence type="ECO:0000256" key="3">
    <source>
        <dbReference type="SAM" id="SignalP"/>
    </source>
</evidence>
<dbReference type="EMBL" id="JZWV01000921">
    <property type="protein sequence ID" value="KJY26596.1"/>
    <property type="molecule type" value="Genomic_DNA"/>
</dbReference>
<comment type="caution">
    <text evidence="5">The sequence shown here is derived from an EMBL/GenBank/DDBJ whole genome shotgun (WGS) entry which is preliminary data.</text>
</comment>
<protein>
    <recommendedName>
        <fullName evidence="4">Fibronectin type-III domain-containing protein</fullName>
    </recommendedName>
</protein>
<evidence type="ECO:0000313" key="5">
    <source>
        <dbReference type="EMBL" id="KJY26596.1"/>
    </source>
</evidence>
<dbReference type="CDD" id="cd00063">
    <property type="entry name" value="FN3"/>
    <property type="match status" value="1"/>
</dbReference>
<feature type="chain" id="PRO_5002470299" description="Fibronectin type-III domain-containing protein" evidence="3">
    <location>
        <begin position="28"/>
        <end position="267"/>
    </location>
</feature>
<dbReference type="PROSITE" id="PS50853">
    <property type="entry name" value="FN3"/>
    <property type="match status" value="1"/>
</dbReference>
<dbReference type="InterPro" id="IPR036116">
    <property type="entry name" value="FN3_sf"/>
</dbReference>
<evidence type="ECO:0000256" key="2">
    <source>
        <dbReference type="ARBA" id="ARBA00023326"/>
    </source>
</evidence>
<dbReference type="OrthoDB" id="5241356at2"/>
<accession>A0A0F4J100</accession>
<dbReference type="RefSeq" id="WP_157880439.1">
    <property type="nucleotide sequence ID" value="NZ_JZWV01000921.1"/>
</dbReference>
<evidence type="ECO:0000259" key="4">
    <source>
        <dbReference type="PROSITE" id="PS50853"/>
    </source>
</evidence>
<feature type="signal peptide" evidence="3">
    <location>
        <begin position="1"/>
        <end position="27"/>
    </location>
</feature>
<dbReference type="InterPro" id="IPR003961">
    <property type="entry name" value="FN3_dom"/>
</dbReference>
<evidence type="ECO:0000256" key="1">
    <source>
        <dbReference type="ARBA" id="ARBA00023295"/>
    </source>
</evidence>
<keyword evidence="2" id="KW-0119">Carbohydrate metabolism</keyword>
<gene>
    <name evidence="5" type="ORF">VR44_29655</name>
</gene>
<dbReference type="AlphaFoldDB" id="A0A0F4J100"/>
<proteinExistence type="predicted"/>
<dbReference type="SUPFAM" id="SSF49265">
    <property type="entry name" value="Fibronectin type III"/>
    <property type="match status" value="1"/>
</dbReference>
<dbReference type="Proteomes" id="UP000033551">
    <property type="component" value="Unassembled WGS sequence"/>
</dbReference>
<evidence type="ECO:0000313" key="6">
    <source>
        <dbReference type="Proteomes" id="UP000033551"/>
    </source>
</evidence>
<feature type="domain" description="Fibronectin type-III" evidence="4">
    <location>
        <begin position="174"/>
        <end position="262"/>
    </location>
</feature>
<name>A0A0F4J100_9ACTN</name>
<dbReference type="InterPro" id="IPR013783">
    <property type="entry name" value="Ig-like_fold"/>
</dbReference>
<keyword evidence="2" id="KW-0624">Polysaccharide degradation</keyword>
<dbReference type="Gene3D" id="2.60.40.10">
    <property type="entry name" value="Immunoglobulins"/>
    <property type="match status" value="1"/>
</dbReference>
<keyword evidence="3" id="KW-0732">Signal</keyword>
<keyword evidence="6" id="KW-1185">Reference proteome</keyword>
<keyword evidence="1" id="KW-0378">Hydrolase</keyword>